<dbReference type="EMBL" id="CP047591">
    <property type="protein sequence ID" value="QHI71402.1"/>
    <property type="molecule type" value="Genomic_DNA"/>
</dbReference>
<dbReference type="Proteomes" id="UP000463883">
    <property type="component" value="Chromosome"/>
</dbReference>
<dbReference type="RefSeq" id="WP_162361177.1">
    <property type="nucleotide sequence ID" value="NZ_CP047591.1"/>
</dbReference>
<dbReference type="InterPro" id="IPR027954">
    <property type="entry name" value="Transcobalamin-like_C"/>
</dbReference>
<dbReference type="AlphaFoldDB" id="A0A6P1MBJ5"/>
<sequence>MALDAAAADPQAHKYNRNSIEGFFKSQLGDLQYGPDLAGWSLIPMATTMMRNGNSDTTDELNNFIATLKEKQEKTGINKGLFNTGGVDGGSIALSNGCVVSGFTAMQKAGVPGFDLTNEEWKKDGTGVLDTLYNQEVAGKTDVNTQIAIEFGDVYYGDSVWRRIGVKPEQFEETIKSAGTLVTDGDGKYTTKSFDTLKNAYEAALQVKNDADRMKNYYFGQSYFNLKDAVDGLKEKGTAEISIYGKTGNSKILENASVHKSGTILDVLQQTALENKISITAGDKAIQELGGVKTDGKGQWYVYKKTEDGDGIRITEPLNQYNVEEGSYLIFKYCEDPSKLPDNSTLNQHLVYDAAQALKIGGAIDSSNEVTGDLLLTNDGLFGTSVTWLPNKLFAINENGKVTRDAKEDIIVLLTAKIYLNGTSTQKQFTVKVKSLNGDSPVVPTSKKAYISIDGPVGEKWGGKYAKTEIEIESGETAFSLLEKTGASLKVDKNTKYGVYIRGINGLSEFDRGNQSGWMYRVNGKFPGHSAALERVYQNDYVEWLYTKDLGRDVGGIFLE</sequence>
<dbReference type="InterPro" id="IPR046780">
    <property type="entry name" value="aBig_2"/>
</dbReference>
<dbReference type="Gene3D" id="2.170.130.30">
    <property type="match status" value="1"/>
</dbReference>
<gene>
    <name evidence="3" type="ORF">Ami3637_02490</name>
</gene>
<evidence type="ECO:0000313" key="3">
    <source>
        <dbReference type="EMBL" id="QHI71402.1"/>
    </source>
</evidence>
<reference evidence="3 4" key="1">
    <citation type="submission" date="2020-01" db="EMBL/GenBank/DDBJ databases">
        <title>Genomic analysis of Aminipila sp. CBA3637.</title>
        <authorList>
            <person name="Kim Y.B."/>
            <person name="Roh S.W."/>
        </authorList>
    </citation>
    <scope>NUCLEOTIDE SEQUENCE [LARGE SCALE GENOMIC DNA]</scope>
    <source>
        <strain evidence="3 4">CBA3637</strain>
    </source>
</reference>
<evidence type="ECO:0000313" key="4">
    <source>
        <dbReference type="Proteomes" id="UP000463883"/>
    </source>
</evidence>
<feature type="domain" description="Transcobalamin-like C-terminal" evidence="1">
    <location>
        <begin position="475"/>
        <end position="548"/>
    </location>
</feature>
<proteinExistence type="predicted"/>
<keyword evidence="4" id="KW-1185">Reference proteome</keyword>
<accession>A0A6P1MBJ5</accession>
<dbReference type="KEGG" id="amic:Ami3637_02490"/>
<organism evidence="3 4">
    <name type="scientific">Aminipila terrae</name>
    <dbReference type="NCBI Taxonomy" id="2697030"/>
    <lineage>
        <taxon>Bacteria</taxon>
        <taxon>Bacillati</taxon>
        <taxon>Bacillota</taxon>
        <taxon>Clostridia</taxon>
        <taxon>Peptostreptococcales</taxon>
        <taxon>Anaerovoracaceae</taxon>
        <taxon>Aminipila</taxon>
    </lineage>
</organism>
<name>A0A6P1MBJ5_9FIRM</name>
<evidence type="ECO:0000259" key="1">
    <source>
        <dbReference type="Pfam" id="PF14478"/>
    </source>
</evidence>
<dbReference type="Pfam" id="PF14478">
    <property type="entry name" value="DUF4430"/>
    <property type="match status" value="1"/>
</dbReference>
<evidence type="ECO:0000259" key="2">
    <source>
        <dbReference type="Pfam" id="PF20578"/>
    </source>
</evidence>
<feature type="domain" description="Atrophied bacterial Ig" evidence="2">
    <location>
        <begin position="353"/>
        <end position="435"/>
    </location>
</feature>
<dbReference type="Pfam" id="PF20578">
    <property type="entry name" value="aBig_2"/>
    <property type="match status" value="1"/>
</dbReference>
<protein>
    <submittedName>
        <fullName evidence="3">DUF4430 domain-containing protein</fullName>
    </submittedName>
</protein>